<dbReference type="PANTHER" id="PTHR47706">
    <property type="entry name" value="NMRA-LIKE FAMILY PROTEIN"/>
    <property type="match status" value="1"/>
</dbReference>
<dbReference type="GO" id="GO:0016491">
    <property type="term" value="F:oxidoreductase activity"/>
    <property type="evidence" value="ECO:0007669"/>
    <property type="project" value="UniProtKB-KW"/>
</dbReference>
<dbReference type="InterPro" id="IPR036291">
    <property type="entry name" value="NAD(P)-bd_dom_sf"/>
</dbReference>
<evidence type="ECO:0000256" key="3">
    <source>
        <dbReference type="ARBA" id="ARBA00023002"/>
    </source>
</evidence>
<proteinExistence type="inferred from homology"/>
<keyword evidence="2" id="KW-0521">NADP</keyword>
<dbReference type="Proteomes" id="UP000800040">
    <property type="component" value="Unassembled WGS sequence"/>
</dbReference>
<dbReference type="SUPFAM" id="SSF51735">
    <property type="entry name" value="NAD(P)-binding Rossmann-fold domains"/>
    <property type="match status" value="1"/>
</dbReference>
<dbReference type="OrthoDB" id="10000533at2759"/>
<organism evidence="5 6">
    <name type="scientific">Decorospora gaudefroyi</name>
    <dbReference type="NCBI Taxonomy" id="184978"/>
    <lineage>
        <taxon>Eukaryota</taxon>
        <taxon>Fungi</taxon>
        <taxon>Dikarya</taxon>
        <taxon>Ascomycota</taxon>
        <taxon>Pezizomycotina</taxon>
        <taxon>Dothideomycetes</taxon>
        <taxon>Pleosporomycetidae</taxon>
        <taxon>Pleosporales</taxon>
        <taxon>Pleosporineae</taxon>
        <taxon>Pleosporaceae</taxon>
        <taxon>Decorospora</taxon>
    </lineage>
</organism>
<dbReference type="EMBL" id="ML975419">
    <property type="protein sequence ID" value="KAF1829889.1"/>
    <property type="molecule type" value="Genomic_DNA"/>
</dbReference>
<comment type="similarity">
    <text evidence="1">Belongs to the NmrA-type oxidoreductase family. Isoflavone reductase subfamily.</text>
</comment>
<keyword evidence="3" id="KW-0560">Oxidoreductase</keyword>
<sequence>MVKIAIAGGTGGVAQEIIDVLVATERHQILILTRREVPTKTPETGIAWVKTTYSDVEKLVGILQDVEVVLSFISPYLDQEEATTVQKNLIDASIKAGVKRFAPSEWASAGLEHLSWYVYKGATRRYLEDINKEKPVLEYSLFQPGLFTNYLTRPYESAKHVKAIDIPFDFEKRRALLRDGGDDDCISFTTVQDLASVVARAIEFEGKWPVVGGMRGTTMSVGRMIDLGEEIRGGPFTVDKISTLGLENGTWTSSWLPKADHPSISVPPEQVERTSKIIVGGLLLAIREKAFETGGEWNALLPDYEFTNAEEFLKKAWMGKP</sequence>
<dbReference type="Pfam" id="PF05368">
    <property type="entry name" value="NmrA"/>
    <property type="match status" value="1"/>
</dbReference>
<dbReference type="PANTHER" id="PTHR47706:SF4">
    <property type="entry name" value="NMRA-LIKE DOMAIN-CONTAINING PROTEIN"/>
    <property type="match status" value="1"/>
</dbReference>
<dbReference type="InterPro" id="IPR008030">
    <property type="entry name" value="NmrA-like"/>
</dbReference>
<reference evidence="5" key="1">
    <citation type="submission" date="2020-01" db="EMBL/GenBank/DDBJ databases">
        <authorList>
            <consortium name="DOE Joint Genome Institute"/>
            <person name="Haridas S."/>
            <person name="Albert R."/>
            <person name="Binder M."/>
            <person name="Bloem J."/>
            <person name="Labutti K."/>
            <person name="Salamov A."/>
            <person name="Andreopoulos B."/>
            <person name="Baker S.E."/>
            <person name="Barry K."/>
            <person name="Bills G."/>
            <person name="Bluhm B.H."/>
            <person name="Cannon C."/>
            <person name="Castanera R."/>
            <person name="Culley D.E."/>
            <person name="Daum C."/>
            <person name="Ezra D."/>
            <person name="Gonzalez J.B."/>
            <person name="Henrissat B."/>
            <person name="Kuo A."/>
            <person name="Liang C."/>
            <person name="Lipzen A."/>
            <person name="Lutzoni F."/>
            <person name="Magnuson J."/>
            <person name="Mondo S."/>
            <person name="Nolan M."/>
            <person name="Ohm R."/>
            <person name="Pangilinan J."/>
            <person name="Park H.-J."/>
            <person name="Ramirez L."/>
            <person name="Alfaro M."/>
            <person name="Sun H."/>
            <person name="Tritt A."/>
            <person name="Yoshinaga Y."/>
            <person name="Zwiers L.-H."/>
            <person name="Turgeon B.G."/>
            <person name="Goodwin S.B."/>
            <person name="Spatafora J.W."/>
            <person name="Crous P.W."/>
            <person name="Grigoriev I.V."/>
        </authorList>
    </citation>
    <scope>NUCLEOTIDE SEQUENCE</scope>
    <source>
        <strain evidence="5">P77</strain>
    </source>
</reference>
<keyword evidence="6" id="KW-1185">Reference proteome</keyword>
<name>A0A6A5JZD0_9PLEO</name>
<evidence type="ECO:0000256" key="1">
    <source>
        <dbReference type="ARBA" id="ARBA00005725"/>
    </source>
</evidence>
<dbReference type="AlphaFoldDB" id="A0A6A5JZD0"/>
<evidence type="ECO:0000313" key="6">
    <source>
        <dbReference type="Proteomes" id="UP000800040"/>
    </source>
</evidence>
<dbReference type="Gene3D" id="3.40.50.720">
    <property type="entry name" value="NAD(P)-binding Rossmann-like Domain"/>
    <property type="match status" value="1"/>
</dbReference>
<feature type="domain" description="NmrA-like" evidence="4">
    <location>
        <begin position="3"/>
        <end position="203"/>
    </location>
</feature>
<evidence type="ECO:0000256" key="2">
    <source>
        <dbReference type="ARBA" id="ARBA00022857"/>
    </source>
</evidence>
<gene>
    <name evidence="5" type="ORF">BDW02DRAFT_535244</name>
</gene>
<protein>
    <submittedName>
        <fullName evidence="5">NAD(P)-binding protein</fullName>
    </submittedName>
</protein>
<accession>A0A6A5JZD0</accession>
<evidence type="ECO:0000259" key="4">
    <source>
        <dbReference type="Pfam" id="PF05368"/>
    </source>
</evidence>
<evidence type="ECO:0000313" key="5">
    <source>
        <dbReference type="EMBL" id="KAF1829889.1"/>
    </source>
</evidence>
<dbReference type="InterPro" id="IPR051609">
    <property type="entry name" value="NmrA/Isoflavone_reductase-like"/>
</dbReference>